<dbReference type="Gene3D" id="2.60.120.10">
    <property type="entry name" value="Jelly Rolls"/>
    <property type="match status" value="1"/>
</dbReference>
<dbReference type="Pfam" id="PF07883">
    <property type="entry name" value="Cupin_2"/>
    <property type="match status" value="1"/>
</dbReference>
<dbReference type="Proteomes" id="UP000658980">
    <property type="component" value="Unassembled WGS sequence"/>
</dbReference>
<evidence type="ECO:0000313" key="2">
    <source>
        <dbReference type="EMBL" id="MBD8014236.1"/>
    </source>
</evidence>
<reference evidence="2 3" key="1">
    <citation type="submission" date="2020-08" db="EMBL/GenBank/DDBJ databases">
        <title>A Genomic Blueprint of the Chicken Gut Microbiome.</title>
        <authorList>
            <person name="Gilroy R."/>
            <person name="Ravi A."/>
            <person name="Getino M."/>
            <person name="Pursley I."/>
            <person name="Horton D.L."/>
            <person name="Alikhan N.-F."/>
            <person name="Baker D."/>
            <person name="Gharbi K."/>
            <person name="Hall N."/>
            <person name="Watson M."/>
            <person name="Adriaenssens E.M."/>
            <person name="Foster-Nyarko E."/>
            <person name="Jarju S."/>
            <person name="Secka A."/>
            <person name="Antonio M."/>
            <person name="Oren A."/>
            <person name="Chaudhuri R."/>
            <person name="La Ragione R.M."/>
            <person name="Hildebrand F."/>
            <person name="Pallen M.J."/>
        </authorList>
    </citation>
    <scope>NUCLEOTIDE SEQUENCE [LARGE SCALE GENOMIC DNA]</scope>
    <source>
        <strain evidence="2 3">Sa1BUA13</strain>
    </source>
</reference>
<dbReference type="RefSeq" id="WP_191714417.1">
    <property type="nucleotide sequence ID" value="NZ_JACSPU010000001.1"/>
</dbReference>
<dbReference type="InterPro" id="IPR053146">
    <property type="entry name" value="QDO-like"/>
</dbReference>
<keyword evidence="3" id="KW-1185">Reference proteome</keyword>
<dbReference type="InterPro" id="IPR013096">
    <property type="entry name" value="Cupin_2"/>
</dbReference>
<dbReference type="PANTHER" id="PTHR36440:SF1">
    <property type="entry name" value="PUTATIVE (AFU_ORTHOLOGUE AFUA_8G07350)-RELATED"/>
    <property type="match status" value="1"/>
</dbReference>
<organism evidence="2 3">
    <name type="scientific">Planococcus wigleyi</name>
    <dbReference type="NCBI Taxonomy" id="2762216"/>
    <lineage>
        <taxon>Bacteria</taxon>
        <taxon>Bacillati</taxon>
        <taxon>Bacillota</taxon>
        <taxon>Bacilli</taxon>
        <taxon>Bacillales</taxon>
        <taxon>Caryophanaceae</taxon>
        <taxon>Planococcus</taxon>
    </lineage>
</organism>
<sequence>MVQQMNNAFSFAHGEGDAYWFNGTLMEVKATGQETNGVFSLIEGLLPPGYETPLHVKSKEEDMYYVLEGELTFTVGDKIIQGKAGTFIFVPRHIKHKFKVEGSSPAKVLFMFTPAGVEQFFIEMGVPADNYELPSGPVNFDMDKFMATAQKYGIEVIG</sequence>
<feature type="domain" description="Cupin type-2" evidence="1">
    <location>
        <begin position="46"/>
        <end position="111"/>
    </location>
</feature>
<proteinExistence type="predicted"/>
<protein>
    <submittedName>
        <fullName evidence="2">Cupin domain-containing protein</fullName>
    </submittedName>
</protein>
<dbReference type="InterPro" id="IPR011051">
    <property type="entry name" value="RmlC_Cupin_sf"/>
</dbReference>
<dbReference type="PANTHER" id="PTHR36440">
    <property type="entry name" value="PUTATIVE (AFU_ORTHOLOGUE AFUA_8G07350)-RELATED"/>
    <property type="match status" value="1"/>
</dbReference>
<name>A0ABR8WB28_9BACL</name>
<evidence type="ECO:0000259" key="1">
    <source>
        <dbReference type="Pfam" id="PF07883"/>
    </source>
</evidence>
<gene>
    <name evidence="2" type="ORF">H9630_05325</name>
</gene>
<dbReference type="EMBL" id="JACSPU010000001">
    <property type="protein sequence ID" value="MBD8014236.1"/>
    <property type="molecule type" value="Genomic_DNA"/>
</dbReference>
<accession>A0ABR8WB28</accession>
<dbReference type="InterPro" id="IPR014710">
    <property type="entry name" value="RmlC-like_jellyroll"/>
</dbReference>
<dbReference type="SUPFAM" id="SSF51182">
    <property type="entry name" value="RmlC-like cupins"/>
    <property type="match status" value="1"/>
</dbReference>
<comment type="caution">
    <text evidence="2">The sequence shown here is derived from an EMBL/GenBank/DDBJ whole genome shotgun (WGS) entry which is preliminary data.</text>
</comment>
<evidence type="ECO:0000313" key="3">
    <source>
        <dbReference type="Proteomes" id="UP000658980"/>
    </source>
</evidence>